<keyword evidence="3" id="KW-1185">Reference proteome</keyword>
<dbReference type="PANTHER" id="PTHR40052:SF2">
    <property type="entry name" value="BACILLIREDOXIN BRXA"/>
    <property type="match status" value="1"/>
</dbReference>
<dbReference type="NCBIfam" id="TIGR04191">
    <property type="entry name" value="YphP_YqiW"/>
    <property type="match status" value="1"/>
</dbReference>
<proteinExistence type="inferred from homology"/>
<dbReference type="PANTHER" id="PTHR40052">
    <property type="entry name" value="UPF0403 PROTEIN YQIW-RELATED"/>
    <property type="match status" value="1"/>
</dbReference>
<evidence type="ECO:0000256" key="1">
    <source>
        <dbReference type="ARBA" id="ARBA00038305"/>
    </source>
</evidence>
<dbReference type="EMBL" id="JBCEWA010000009">
    <property type="protein sequence ID" value="MEL5989204.1"/>
    <property type="molecule type" value="Genomic_DNA"/>
</dbReference>
<sequence length="146" mass="16084">MSNAYEEYMRGIVAPMRQELVDAGFTQLLTADEVAEHMQESTGTSLIMINSVCGCAAGLARPAVIEAVQQVENKPDHLVTVFAGQEKEATEQMRAFFEEVPPSSPSIAVWKDGNLAYFIPREQIEGHMMEEVRDHLAGALEQVCAK</sequence>
<gene>
    <name evidence="2" type="ORF">AAF454_12395</name>
</gene>
<accession>A0ABU9LNZ5</accession>
<protein>
    <submittedName>
        <fullName evidence="2">BrxA/BrxB family bacilliredoxin</fullName>
    </submittedName>
</protein>
<evidence type="ECO:0000313" key="3">
    <source>
        <dbReference type="Proteomes" id="UP001398420"/>
    </source>
</evidence>
<dbReference type="InterPro" id="IPR009474">
    <property type="entry name" value="BrxB/BrxA"/>
</dbReference>
<dbReference type="Gene3D" id="3.40.30.10">
    <property type="entry name" value="Glutaredoxin"/>
    <property type="match status" value="1"/>
</dbReference>
<evidence type="ECO:0000313" key="2">
    <source>
        <dbReference type="EMBL" id="MEL5989204.1"/>
    </source>
</evidence>
<name>A0ABU9LNZ5_9BACL</name>
<dbReference type="Proteomes" id="UP001398420">
    <property type="component" value="Unassembled WGS sequence"/>
</dbReference>
<organism evidence="2 3">
    <name type="scientific">Kurthia gibsonii</name>
    <dbReference type="NCBI Taxonomy" id="33946"/>
    <lineage>
        <taxon>Bacteria</taxon>
        <taxon>Bacillati</taxon>
        <taxon>Bacillota</taxon>
        <taxon>Bacilli</taxon>
        <taxon>Bacillales</taxon>
        <taxon>Caryophanaceae</taxon>
        <taxon>Kurthia</taxon>
    </lineage>
</organism>
<comment type="caution">
    <text evidence="2">The sequence shown here is derived from an EMBL/GenBank/DDBJ whole genome shotgun (WGS) entry which is preliminary data.</text>
</comment>
<comment type="similarity">
    <text evidence="1">Belongs to the bacilliredoxin family.</text>
</comment>
<reference evidence="2 3" key="1">
    <citation type="submission" date="2024-04" db="EMBL/GenBank/DDBJ databases">
        <authorList>
            <person name="Wu Y.S."/>
            <person name="Zhang L."/>
        </authorList>
    </citation>
    <scope>NUCLEOTIDE SEQUENCE [LARGE SCALE GENOMIC DNA]</scope>
    <source>
        <strain evidence="2 3">KG-01</strain>
    </source>
</reference>
<dbReference type="Pfam" id="PF06491">
    <property type="entry name" value="Disulph_isomer"/>
    <property type="match status" value="1"/>
</dbReference>
<dbReference type="RefSeq" id="WP_087682592.1">
    <property type="nucleotide sequence ID" value="NZ_JBCEWA010000009.1"/>
</dbReference>
<dbReference type="Gene3D" id="6.10.250.2150">
    <property type="match status" value="1"/>
</dbReference>